<sequence>MSGKYENAMLRQVLSVPELLEQVYPDVEPQVRYVLTTPQIFSVKKVVLTSCGDGYAACLAAKRAFERFLQIPIEVVEPLALSRYYQMKWVGESPCDPLVIAVSNSGQVTRVVEAVKRMREHNALTVAITSNPESPLGKAAEKVIVPTIPAFESSPGIRSYAVLQMIVYLLAIRMGEVRLKYPMDQANVYRKELKELPKAFLADAEQVCALALEAAEQFRDAASAEMIGCGSDYGTAWYGHAKMYEAVGLPAVHLDSENWFHVNYFVKDVAHTLTMVFDSAANEAHSRTRELVARLNQMGRDFVLVTDDSELQAKYRFLVPKSSNGLFLSMAAHMVPALIAGYLAAMREEPYSRAFQGIWAEPDGAYSTTVSETVCLD</sequence>
<protein>
    <submittedName>
        <fullName evidence="3">SIS domain protein</fullName>
    </submittedName>
</protein>
<reference evidence="3 4" key="1">
    <citation type="submission" date="2007-04" db="EMBL/GenBank/DDBJ databases">
        <authorList>
            <person name="Fulton L."/>
            <person name="Clifton S."/>
            <person name="Fulton B."/>
            <person name="Xu J."/>
            <person name="Minx P."/>
            <person name="Pepin K.H."/>
            <person name="Johnson M."/>
            <person name="Thiruvilangam P."/>
            <person name="Bhonagiri V."/>
            <person name="Nash W.E."/>
            <person name="Mardis E.R."/>
            <person name="Wilson R.K."/>
        </authorList>
    </citation>
    <scope>NUCLEOTIDE SEQUENCE [LARGE SCALE GENOMIC DNA]</scope>
    <source>
        <strain evidence="3 4">ATCC 29799</strain>
    </source>
</reference>
<dbReference type="AlphaFoldDB" id="A6NTD7"/>
<dbReference type="GO" id="GO:0097367">
    <property type="term" value="F:carbohydrate derivative binding"/>
    <property type="evidence" value="ECO:0007669"/>
    <property type="project" value="InterPro"/>
</dbReference>
<evidence type="ECO:0000259" key="2">
    <source>
        <dbReference type="PROSITE" id="PS51464"/>
    </source>
</evidence>
<dbReference type="EMBL" id="AAXG02000010">
    <property type="protein sequence ID" value="EDN00700.1"/>
    <property type="molecule type" value="Genomic_DNA"/>
</dbReference>
<dbReference type="InterPro" id="IPR046348">
    <property type="entry name" value="SIS_dom_sf"/>
</dbReference>
<dbReference type="Gene3D" id="3.40.50.10490">
    <property type="entry name" value="Glucose-6-phosphate isomerase like protein, domain 1"/>
    <property type="match status" value="2"/>
</dbReference>
<dbReference type="PANTHER" id="PTHR10937">
    <property type="entry name" value="GLUCOSAMINE--FRUCTOSE-6-PHOSPHATE AMINOTRANSFERASE, ISOMERIZING"/>
    <property type="match status" value="1"/>
</dbReference>
<evidence type="ECO:0000313" key="4">
    <source>
        <dbReference type="Proteomes" id="UP000003639"/>
    </source>
</evidence>
<dbReference type="STRING" id="411467.BACCAP_01466"/>
<dbReference type="GO" id="GO:0006487">
    <property type="term" value="P:protein N-linked glycosylation"/>
    <property type="evidence" value="ECO:0007669"/>
    <property type="project" value="TreeGrafter"/>
</dbReference>
<proteinExistence type="predicted"/>
<dbReference type="Proteomes" id="UP000003639">
    <property type="component" value="Unassembled WGS sequence"/>
</dbReference>
<dbReference type="GO" id="GO:0006002">
    <property type="term" value="P:fructose 6-phosphate metabolic process"/>
    <property type="evidence" value="ECO:0007669"/>
    <property type="project" value="TreeGrafter"/>
</dbReference>
<reference evidence="3 4" key="2">
    <citation type="submission" date="2007-06" db="EMBL/GenBank/DDBJ databases">
        <title>Draft genome sequence of Pseudoflavonifractor capillosus ATCC 29799.</title>
        <authorList>
            <person name="Sudarsanam P."/>
            <person name="Ley R."/>
            <person name="Guruge J."/>
            <person name="Turnbaugh P.J."/>
            <person name="Mahowald M."/>
            <person name="Liep D."/>
            <person name="Gordon J."/>
        </authorList>
    </citation>
    <scope>NUCLEOTIDE SEQUENCE [LARGE SCALE GENOMIC DNA]</scope>
    <source>
        <strain evidence="3 4">ATCC 29799</strain>
    </source>
</reference>
<dbReference type="PROSITE" id="PS51464">
    <property type="entry name" value="SIS"/>
    <property type="match status" value="1"/>
</dbReference>
<dbReference type="GO" id="GO:0006047">
    <property type="term" value="P:UDP-N-acetylglucosamine metabolic process"/>
    <property type="evidence" value="ECO:0007669"/>
    <property type="project" value="TreeGrafter"/>
</dbReference>
<evidence type="ECO:0000256" key="1">
    <source>
        <dbReference type="ARBA" id="ARBA00022737"/>
    </source>
</evidence>
<dbReference type="RefSeq" id="WP_006572014.1">
    <property type="nucleotide sequence ID" value="NZ_AAXG02000010.1"/>
</dbReference>
<dbReference type="OrthoDB" id="1855897at2"/>
<dbReference type="InterPro" id="IPR035466">
    <property type="entry name" value="GlmS/AgaS_SIS"/>
</dbReference>
<accession>A6NTD7</accession>
<keyword evidence="4" id="KW-1185">Reference proteome</keyword>
<dbReference type="SUPFAM" id="SSF53697">
    <property type="entry name" value="SIS domain"/>
    <property type="match status" value="1"/>
</dbReference>
<dbReference type="InterPro" id="IPR001347">
    <property type="entry name" value="SIS_dom"/>
</dbReference>
<name>A6NTD7_9FIRM</name>
<feature type="domain" description="SIS" evidence="2">
    <location>
        <begin position="36"/>
        <end position="181"/>
    </location>
</feature>
<dbReference type="Pfam" id="PF01380">
    <property type="entry name" value="SIS"/>
    <property type="match status" value="1"/>
</dbReference>
<dbReference type="eggNOG" id="COG0449">
    <property type="taxonomic scope" value="Bacteria"/>
</dbReference>
<evidence type="ECO:0000313" key="3">
    <source>
        <dbReference type="EMBL" id="EDN00700.1"/>
    </source>
</evidence>
<dbReference type="PANTHER" id="PTHR10937:SF17">
    <property type="entry name" value="GLUCOSAMINE-FRUCTOSE-6-PHOSPHATE AMINOTRANSFERASE"/>
    <property type="match status" value="1"/>
</dbReference>
<dbReference type="CDD" id="cd05008">
    <property type="entry name" value="SIS_GlmS_GlmD_1"/>
    <property type="match status" value="1"/>
</dbReference>
<keyword evidence="1" id="KW-0677">Repeat</keyword>
<dbReference type="GO" id="GO:0004360">
    <property type="term" value="F:glutamine-fructose-6-phosphate transaminase (isomerizing) activity"/>
    <property type="evidence" value="ECO:0007669"/>
    <property type="project" value="TreeGrafter"/>
</dbReference>
<organism evidence="3 4">
    <name type="scientific">Pseudoflavonifractor capillosus ATCC 29799</name>
    <dbReference type="NCBI Taxonomy" id="411467"/>
    <lineage>
        <taxon>Bacteria</taxon>
        <taxon>Bacillati</taxon>
        <taxon>Bacillota</taxon>
        <taxon>Clostridia</taxon>
        <taxon>Eubacteriales</taxon>
        <taxon>Oscillospiraceae</taxon>
        <taxon>Pseudoflavonifractor</taxon>
    </lineage>
</organism>
<gene>
    <name evidence="3" type="ORF">BACCAP_01466</name>
</gene>
<comment type="caution">
    <text evidence="3">The sequence shown here is derived from an EMBL/GenBank/DDBJ whole genome shotgun (WGS) entry which is preliminary data.</text>
</comment>